<reference evidence="1 2" key="1">
    <citation type="submission" date="2018-09" db="EMBL/GenBank/DDBJ databases">
        <title>Arachidicoccus sp. nov., a bacterium isolated from soil.</title>
        <authorList>
            <person name="Weon H.-Y."/>
            <person name="Kwon S.-W."/>
            <person name="Lee S.A."/>
        </authorList>
    </citation>
    <scope>NUCLEOTIDE SEQUENCE [LARGE SCALE GENOMIC DNA]</scope>
    <source>
        <strain evidence="1 2">KIS59-12</strain>
    </source>
</reference>
<dbReference type="Pfam" id="PF03663">
    <property type="entry name" value="Glyco_hydro_76"/>
    <property type="match status" value="2"/>
</dbReference>
<proteinExistence type="predicted"/>
<keyword evidence="2" id="KW-1185">Reference proteome</keyword>
<dbReference type="InterPro" id="IPR053169">
    <property type="entry name" value="MUG_Protein"/>
</dbReference>
<dbReference type="AlphaFoldDB" id="A0A386HQX3"/>
<name>A0A386HQX3_9BACT</name>
<gene>
    <name evidence="1" type="ORF">D6B99_10465</name>
</gene>
<dbReference type="PANTHER" id="PTHR47791">
    <property type="entry name" value="MEIOTICALLY UP-REGULATED GENE 191 PROTEIN"/>
    <property type="match status" value="1"/>
</dbReference>
<evidence type="ECO:0000313" key="1">
    <source>
        <dbReference type="EMBL" id="AYD47976.1"/>
    </source>
</evidence>
<sequence>MEEADVWNEKLKNRVMRKYMTVICLVLGCSYVKAQYNTASKQNSSMQHSKGNSAAAHKTDTWVAYDAFNQYLLDKQTHIYKVNTDTKDGADTKAALGAIWTQATYWDMAMNAYKLAVKEKNGDRQLKYKQLVKEIYRGDSAHYVHFDWNNQDPQNGWFIYDDIMWWSSSFARAYGIFKDPIYLKLADESFCRVWHGSYILKDRGSYDQVNGGMFWLWNNRNPPDNSDIGKMACINFPVVVAAATLYENIAPADKQHQRDDKIGFNGNPNYPRWHSRDTYLKNAKEIYQWGVNNLFDKTTGKVADSRHGKGVDWTTTMYNQGSFIGASCLLYKITGERYYLENAILAADYSMNVLSAPLNIFPYRNGEEQGIYTAIFAQYLHMLVYDCGQKQFLKWVQNTIDTGWKHRDSRNLTGKDYTSAPPSDLSCYDASGIPALMLLFPSGHK</sequence>
<dbReference type="InterPro" id="IPR005198">
    <property type="entry name" value="Glyco_hydro_76"/>
</dbReference>
<dbReference type="InterPro" id="IPR014512">
    <property type="entry name" value="O_gly_hydro"/>
</dbReference>
<dbReference type="Gene3D" id="1.50.10.20">
    <property type="match status" value="1"/>
</dbReference>
<dbReference type="SUPFAM" id="SSF48208">
    <property type="entry name" value="Six-hairpin glycosidases"/>
    <property type="match status" value="1"/>
</dbReference>
<accession>A0A386HQX3</accession>
<evidence type="ECO:0000313" key="2">
    <source>
        <dbReference type="Proteomes" id="UP000266118"/>
    </source>
</evidence>
<dbReference type="KEGG" id="ark:D6B99_10465"/>
<organism evidence="1 2">
    <name type="scientific">Arachidicoccus soli</name>
    <dbReference type="NCBI Taxonomy" id="2341117"/>
    <lineage>
        <taxon>Bacteria</taxon>
        <taxon>Pseudomonadati</taxon>
        <taxon>Bacteroidota</taxon>
        <taxon>Chitinophagia</taxon>
        <taxon>Chitinophagales</taxon>
        <taxon>Chitinophagaceae</taxon>
        <taxon>Arachidicoccus</taxon>
    </lineage>
</organism>
<dbReference type="InterPro" id="IPR008928">
    <property type="entry name" value="6-hairpin_glycosidase_sf"/>
</dbReference>
<protein>
    <submittedName>
        <fullName evidence="1">Alpha-1,6-mannanase</fullName>
    </submittedName>
</protein>
<dbReference type="PANTHER" id="PTHR47791:SF3">
    <property type="entry name" value="MEIOTICALLY UP-REGULATED GENE 191 PROTEIN"/>
    <property type="match status" value="1"/>
</dbReference>
<dbReference type="Proteomes" id="UP000266118">
    <property type="component" value="Chromosome"/>
</dbReference>
<dbReference type="OrthoDB" id="6387072at2"/>
<dbReference type="EMBL" id="CP032489">
    <property type="protein sequence ID" value="AYD47976.1"/>
    <property type="molecule type" value="Genomic_DNA"/>
</dbReference>
<dbReference type="GO" id="GO:0005975">
    <property type="term" value="P:carbohydrate metabolic process"/>
    <property type="evidence" value="ECO:0007669"/>
    <property type="project" value="InterPro"/>
</dbReference>
<dbReference type="PIRSF" id="PIRSF021505">
    <property type="entry name" value="O_gly_hdrol"/>
    <property type="match status" value="1"/>
</dbReference>